<dbReference type="AlphaFoldDB" id="A0AAE0VRS7"/>
<dbReference type="EMBL" id="JAEAOA010000690">
    <property type="protein sequence ID" value="KAK3588238.1"/>
    <property type="molecule type" value="Genomic_DNA"/>
</dbReference>
<accession>A0AAE0VRS7</accession>
<feature type="non-terminal residue" evidence="1">
    <location>
        <position position="1"/>
    </location>
</feature>
<evidence type="ECO:0000313" key="2">
    <source>
        <dbReference type="Proteomes" id="UP001195483"/>
    </source>
</evidence>
<comment type="caution">
    <text evidence="1">The sequence shown here is derived from an EMBL/GenBank/DDBJ whole genome shotgun (WGS) entry which is preliminary data.</text>
</comment>
<sequence>KIDKVTNLVNLSKSIDSLPNEKTPCSDSIQPKAIKRGKSTLLQPLHELLCP</sequence>
<reference evidence="1" key="3">
    <citation type="submission" date="2023-05" db="EMBL/GenBank/DDBJ databases">
        <authorList>
            <person name="Smith C.H."/>
        </authorList>
    </citation>
    <scope>NUCLEOTIDE SEQUENCE</scope>
    <source>
        <strain evidence="1">CHS0354</strain>
        <tissue evidence="1">Mantle</tissue>
    </source>
</reference>
<keyword evidence="2" id="KW-1185">Reference proteome</keyword>
<evidence type="ECO:0000313" key="1">
    <source>
        <dbReference type="EMBL" id="KAK3588238.1"/>
    </source>
</evidence>
<name>A0AAE0VRS7_9BIVA</name>
<gene>
    <name evidence="1" type="ORF">CHS0354_011127</name>
</gene>
<protein>
    <submittedName>
        <fullName evidence="1">Uncharacterized protein</fullName>
    </submittedName>
</protein>
<organism evidence="1 2">
    <name type="scientific">Potamilus streckersoni</name>
    <dbReference type="NCBI Taxonomy" id="2493646"/>
    <lineage>
        <taxon>Eukaryota</taxon>
        <taxon>Metazoa</taxon>
        <taxon>Spiralia</taxon>
        <taxon>Lophotrochozoa</taxon>
        <taxon>Mollusca</taxon>
        <taxon>Bivalvia</taxon>
        <taxon>Autobranchia</taxon>
        <taxon>Heteroconchia</taxon>
        <taxon>Palaeoheterodonta</taxon>
        <taxon>Unionida</taxon>
        <taxon>Unionoidea</taxon>
        <taxon>Unionidae</taxon>
        <taxon>Ambleminae</taxon>
        <taxon>Lampsilini</taxon>
        <taxon>Potamilus</taxon>
    </lineage>
</organism>
<reference evidence="1" key="1">
    <citation type="journal article" date="2021" name="Genome Biol. Evol.">
        <title>A High-Quality Reference Genome for a Parasitic Bivalve with Doubly Uniparental Inheritance (Bivalvia: Unionida).</title>
        <authorList>
            <person name="Smith C.H."/>
        </authorList>
    </citation>
    <scope>NUCLEOTIDE SEQUENCE</scope>
    <source>
        <strain evidence="1">CHS0354</strain>
    </source>
</reference>
<feature type="non-terminal residue" evidence="1">
    <location>
        <position position="51"/>
    </location>
</feature>
<reference evidence="1" key="2">
    <citation type="journal article" date="2021" name="Genome Biol. Evol.">
        <title>Developing a high-quality reference genome for a parasitic bivalve with doubly uniparental inheritance (Bivalvia: Unionida).</title>
        <authorList>
            <person name="Smith C.H."/>
        </authorList>
    </citation>
    <scope>NUCLEOTIDE SEQUENCE</scope>
    <source>
        <strain evidence="1">CHS0354</strain>
        <tissue evidence="1">Mantle</tissue>
    </source>
</reference>
<proteinExistence type="predicted"/>
<dbReference type="Proteomes" id="UP001195483">
    <property type="component" value="Unassembled WGS sequence"/>
</dbReference>